<reference evidence="1 2" key="1">
    <citation type="submission" date="2007-11" db="EMBL/GenBank/DDBJ databases">
        <title>Complete sequence of plasmid2 pS19502 of Shewanella baltica OS195.</title>
        <authorList>
            <consortium name="US DOE Joint Genome Institute"/>
            <person name="Copeland A."/>
            <person name="Lucas S."/>
            <person name="Lapidus A."/>
            <person name="Barry K."/>
            <person name="Glavina del Rio T."/>
            <person name="Dalin E."/>
            <person name="Tice H."/>
            <person name="Pitluck S."/>
            <person name="Chain P."/>
            <person name="Malfatti S."/>
            <person name="Shin M."/>
            <person name="Vergez L."/>
            <person name="Schmutz J."/>
            <person name="Larimer F."/>
            <person name="Land M."/>
            <person name="Hauser L."/>
            <person name="Kyrpides N."/>
            <person name="Kim E."/>
            <person name="Brettar I."/>
            <person name="Rodrigues J."/>
            <person name="Konstantinidis K."/>
            <person name="Klappenbach J."/>
            <person name="Hofle M."/>
            <person name="Tiedje J."/>
            <person name="Richardson P."/>
        </authorList>
    </citation>
    <scope>NUCLEOTIDE SEQUENCE [LARGE SCALE GENOMIC DNA]</scope>
    <source>
        <strain evidence="2">OS195</strain>
        <plasmid evidence="2">Plasmid pS19502</plasmid>
    </source>
</reference>
<dbReference type="KEGG" id="sbn:Sbal195_4637"/>
<protein>
    <submittedName>
        <fullName evidence="1">Uncharacterized protein</fullName>
    </submittedName>
</protein>
<dbReference type="HOGENOM" id="CLU_177484_0_0_6"/>
<organism evidence="1 2">
    <name type="scientific">Shewanella baltica (strain OS195)</name>
    <dbReference type="NCBI Taxonomy" id="399599"/>
    <lineage>
        <taxon>Bacteria</taxon>
        <taxon>Pseudomonadati</taxon>
        <taxon>Pseudomonadota</taxon>
        <taxon>Gammaproteobacteria</taxon>
        <taxon>Alteromonadales</taxon>
        <taxon>Shewanellaceae</taxon>
        <taxon>Shewanella</taxon>
    </lineage>
</organism>
<name>A9L6L1_SHEB9</name>
<keyword evidence="1" id="KW-0614">Plasmid</keyword>
<gene>
    <name evidence="1" type="ordered locus">Sbal195_4637</name>
</gene>
<dbReference type="Proteomes" id="UP000000770">
    <property type="component" value="Plasmid pS19502"/>
</dbReference>
<evidence type="ECO:0000313" key="2">
    <source>
        <dbReference type="Proteomes" id="UP000000770"/>
    </source>
</evidence>
<accession>A9L6L1</accession>
<evidence type="ECO:0000313" key="1">
    <source>
        <dbReference type="EMBL" id="ABX51793.1"/>
    </source>
</evidence>
<proteinExistence type="predicted"/>
<sequence>MSSIEIDDIKIKYSPLNKELVVDGELLSIFIYEGDSSGRWVLEVVDECGTSTVWDYQFESDQAAFDEALNTINEEGIKAFKIQPEENLH</sequence>
<dbReference type="AlphaFoldDB" id="A9L6L1"/>
<dbReference type="RefSeq" id="WP_011979484.1">
    <property type="nucleotide sequence ID" value="NC_009999.1"/>
</dbReference>
<geneLocation type="plasmid" evidence="1 2">
    <name>pS19502</name>
</geneLocation>
<dbReference type="EMBL" id="CP000893">
    <property type="protein sequence ID" value="ABX51793.1"/>
    <property type="molecule type" value="Genomic_DNA"/>
</dbReference>